<proteinExistence type="predicted"/>
<dbReference type="InterPro" id="IPR042855">
    <property type="entry name" value="V_SNARE_CC"/>
</dbReference>
<evidence type="ECO:0000256" key="1">
    <source>
        <dbReference type="PROSITE-ProRule" id="PRU00290"/>
    </source>
</evidence>
<dbReference type="EMBL" id="MBFU01001151">
    <property type="protein sequence ID" value="PVZ96721.1"/>
    <property type="molecule type" value="Genomic_DNA"/>
</dbReference>
<dbReference type="PANTHER" id="PTHR46897:SF1">
    <property type="entry name" value="VESICLE-ASSOCIATED MEMBRANE PROTEIN 4"/>
    <property type="match status" value="1"/>
</dbReference>
<dbReference type="GO" id="GO:0016020">
    <property type="term" value="C:membrane"/>
    <property type="evidence" value="ECO:0007669"/>
    <property type="project" value="InterPro"/>
</dbReference>
<dbReference type="Proteomes" id="UP000245591">
    <property type="component" value="Unassembled WGS sequence"/>
</dbReference>
<dbReference type="PROSITE" id="PS50892">
    <property type="entry name" value="V_SNARE"/>
    <property type="match status" value="1"/>
</dbReference>
<evidence type="ECO:0000259" key="3">
    <source>
        <dbReference type="PROSITE" id="PS50892"/>
    </source>
</evidence>
<dbReference type="GO" id="GO:0016192">
    <property type="term" value="P:vesicle-mediated transport"/>
    <property type="evidence" value="ECO:0007669"/>
    <property type="project" value="InterPro"/>
</dbReference>
<evidence type="ECO:0000256" key="2">
    <source>
        <dbReference type="SAM" id="MobiDB-lite"/>
    </source>
</evidence>
<sequence length="119" mass="13603">MHFNMSSSGQRYNDTGHRLSYAQIAAKPPPPPSPIDQQARVPPDGISKKTMQVQRQVDEVTEIMQQNINKVLQRGENIDSLQTKTEEMSVSAQAFQRKAKSTRRKISYYTRTHTETLLE</sequence>
<dbReference type="SUPFAM" id="SSF58038">
    <property type="entry name" value="SNARE fusion complex"/>
    <property type="match status" value="1"/>
</dbReference>
<dbReference type="PANTHER" id="PTHR46897">
    <property type="entry name" value="VESICLE-ASSOCIATED MEMBRANE PROTEIN 4"/>
    <property type="match status" value="1"/>
</dbReference>
<accession>A0A2U1IV88</accession>
<name>A0A2U1IV88_SMIAN</name>
<feature type="region of interest" description="Disordered" evidence="2">
    <location>
        <begin position="1"/>
        <end position="43"/>
    </location>
</feature>
<gene>
    <name evidence="4" type="ORF">BB558_007354</name>
</gene>
<dbReference type="InterPro" id="IPR042887">
    <property type="entry name" value="VAMP4"/>
</dbReference>
<dbReference type="AlphaFoldDB" id="A0A2U1IV88"/>
<evidence type="ECO:0000313" key="4">
    <source>
        <dbReference type="EMBL" id="PVZ96721.1"/>
    </source>
</evidence>
<feature type="compositionally biased region" description="Polar residues" evidence="2">
    <location>
        <begin position="1"/>
        <end position="13"/>
    </location>
</feature>
<evidence type="ECO:0000313" key="5">
    <source>
        <dbReference type="Proteomes" id="UP000245591"/>
    </source>
</evidence>
<dbReference type="Gene3D" id="1.20.5.110">
    <property type="match status" value="1"/>
</dbReference>
<dbReference type="InterPro" id="IPR001388">
    <property type="entry name" value="Synaptobrevin-like"/>
</dbReference>
<comment type="caution">
    <text evidence="4">The sequence shown here is derived from an EMBL/GenBank/DDBJ whole genome shotgun (WGS) entry which is preliminary data.</text>
</comment>
<reference evidence="4 5" key="1">
    <citation type="journal article" date="2018" name="MBio">
        <title>Comparative Genomics Reveals the Core Gene Toolbox for the Fungus-Insect Symbiosis.</title>
        <authorList>
            <person name="Wang Y."/>
            <person name="Stata M."/>
            <person name="Wang W."/>
            <person name="Stajich J.E."/>
            <person name="White M.M."/>
            <person name="Moncalvo J.M."/>
        </authorList>
    </citation>
    <scope>NUCLEOTIDE SEQUENCE [LARGE SCALE GENOMIC DNA]</scope>
    <source>
        <strain evidence="4 5">AUS-126-30</strain>
    </source>
</reference>
<dbReference type="GO" id="GO:0090161">
    <property type="term" value="P:Golgi ribbon formation"/>
    <property type="evidence" value="ECO:0007669"/>
    <property type="project" value="InterPro"/>
</dbReference>
<keyword evidence="1" id="KW-0175">Coiled coil</keyword>
<dbReference type="CDD" id="cd15843">
    <property type="entry name" value="R-SNARE"/>
    <property type="match status" value="1"/>
</dbReference>
<dbReference type="Pfam" id="PF00957">
    <property type="entry name" value="Synaptobrevin"/>
    <property type="match status" value="1"/>
</dbReference>
<dbReference type="PRINTS" id="PR00219">
    <property type="entry name" value="SYNAPTOBREVN"/>
</dbReference>
<organism evidence="4 5">
    <name type="scientific">Smittium angustum</name>
    <dbReference type="NCBI Taxonomy" id="133377"/>
    <lineage>
        <taxon>Eukaryota</taxon>
        <taxon>Fungi</taxon>
        <taxon>Fungi incertae sedis</taxon>
        <taxon>Zoopagomycota</taxon>
        <taxon>Kickxellomycotina</taxon>
        <taxon>Harpellomycetes</taxon>
        <taxon>Harpellales</taxon>
        <taxon>Legeriomycetaceae</taxon>
        <taxon>Smittium</taxon>
    </lineage>
</organism>
<protein>
    <recommendedName>
        <fullName evidence="3">V-SNARE coiled-coil homology domain-containing protein</fullName>
    </recommendedName>
</protein>
<feature type="domain" description="V-SNARE coiled-coil homology" evidence="3">
    <location>
        <begin position="49"/>
        <end position="109"/>
    </location>
</feature>
<keyword evidence="5" id="KW-1185">Reference proteome</keyword>